<sequence length="401" mass="45791">MNIAFISYEYPPETGGGGIGSYLIQCNTWFNKDGNIATIICGTAKETAFWESDTVYRIPSKTWEEFDEKLPEYFLGLNKNFDIIEGIDFRGCGLSLKNINLQTPIIARAHTLNYVVDHYLTDNLSIWQKIRFGLGALRRFTIPSFNRGLQKIDYQREFDFLKEADAIVSPSKELIKTYVKLGIKNDFYHLPLLFSLNNISVPYTLTPQNNRLKIVFFGRLEKRKGILNIIEVIPHILKSNLNVHFYFVGAPALSPKSKLMMDDFIKFKLKKYKEYITVLPAIPYNQVKSLIQAGDIFLQPSLFDNFPVACLEIMANGKCIIGSDSGGMAEMIENAKSGILIKPDNTRDLIFAINQLLTDQSLIKKYGSQAKQRANLFHPEKIVKQQIAIYQKVIDEFKLLK</sequence>
<dbReference type="PANTHER" id="PTHR12526:SF630">
    <property type="entry name" value="GLYCOSYLTRANSFERASE"/>
    <property type="match status" value="1"/>
</dbReference>
<dbReference type="AlphaFoldDB" id="A0A9X3DCI9"/>
<dbReference type="CDD" id="cd03801">
    <property type="entry name" value="GT4_PimA-like"/>
    <property type="match status" value="1"/>
</dbReference>
<evidence type="ECO:0000313" key="2">
    <source>
        <dbReference type="EMBL" id="MCX3263640.1"/>
    </source>
</evidence>
<accession>A0A9X3DCI9</accession>
<protein>
    <submittedName>
        <fullName evidence="2">Glycosyltransferase family 4 protein</fullName>
    </submittedName>
</protein>
<evidence type="ECO:0000313" key="3">
    <source>
        <dbReference type="Proteomes" id="UP001142592"/>
    </source>
</evidence>
<dbReference type="GO" id="GO:0016757">
    <property type="term" value="F:glycosyltransferase activity"/>
    <property type="evidence" value="ECO:0007669"/>
    <property type="project" value="InterPro"/>
</dbReference>
<dbReference type="Gene3D" id="3.40.50.2000">
    <property type="entry name" value="Glycogen Phosphorylase B"/>
    <property type="match status" value="2"/>
</dbReference>
<feature type="domain" description="Glycosyl transferase family 1" evidence="1">
    <location>
        <begin position="209"/>
        <end position="373"/>
    </location>
</feature>
<dbReference type="PANTHER" id="PTHR12526">
    <property type="entry name" value="GLYCOSYLTRANSFERASE"/>
    <property type="match status" value="1"/>
</dbReference>
<comment type="caution">
    <text evidence="2">The sequence shown here is derived from an EMBL/GenBank/DDBJ whole genome shotgun (WGS) entry which is preliminary data.</text>
</comment>
<dbReference type="Pfam" id="PF00534">
    <property type="entry name" value="Glycos_transf_1"/>
    <property type="match status" value="1"/>
</dbReference>
<gene>
    <name evidence="2" type="ORF">OQZ29_02730</name>
</gene>
<dbReference type="InterPro" id="IPR001296">
    <property type="entry name" value="Glyco_trans_1"/>
</dbReference>
<proteinExistence type="predicted"/>
<dbReference type="RefSeq" id="WP_266268432.1">
    <property type="nucleotide sequence ID" value="NZ_JAPJUH010000001.1"/>
</dbReference>
<name>A0A9X3DCI9_9SPHI</name>
<dbReference type="Proteomes" id="UP001142592">
    <property type="component" value="Unassembled WGS sequence"/>
</dbReference>
<reference evidence="2" key="1">
    <citation type="submission" date="2022-11" db="EMBL/GenBank/DDBJ databases">
        <authorList>
            <person name="Graham C."/>
            <person name="Newman J.D."/>
        </authorList>
    </citation>
    <scope>NUCLEOTIDE SEQUENCE</scope>
    <source>
        <strain evidence="2">DSM 19486</strain>
    </source>
</reference>
<evidence type="ECO:0000259" key="1">
    <source>
        <dbReference type="Pfam" id="PF00534"/>
    </source>
</evidence>
<organism evidence="2 3">
    <name type="scientific">Pedobacter agri</name>
    <dbReference type="NCBI Taxonomy" id="454586"/>
    <lineage>
        <taxon>Bacteria</taxon>
        <taxon>Pseudomonadati</taxon>
        <taxon>Bacteroidota</taxon>
        <taxon>Sphingobacteriia</taxon>
        <taxon>Sphingobacteriales</taxon>
        <taxon>Sphingobacteriaceae</taxon>
        <taxon>Pedobacter</taxon>
    </lineage>
</organism>
<dbReference type="EMBL" id="JAPJUH010000001">
    <property type="protein sequence ID" value="MCX3263640.1"/>
    <property type="molecule type" value="Genomic_DNA"/>
</dbReference>
<keyword evidence="3" id="KW-1185">Reference proteome</keyword>
<dbReference type="SUPFAM" id="SSF53756">
    <property type="entry name" value="UDP-Glycosyltransferase/glycogen phosphorylase"/>
    <property type="match status" value="1"/>
</dbReference>